<dbReference type="SUPFAM" id="SSF52402">
    <property type="entry name" value="Adenine nucleotide alpha hydrolases-like"/>
    <property type="match status" value="1"/>
</dbReference>
<dbReference type="SUPFAM" id="SSF56235">
    <property type="entry name" value="N-terminal nucleophile aminohydrolases (Ntn hydrolases)"/>
    <property type="match status" value="1"/>
</dbReference>
<dbReference type="InterPro" id="IPR014729">
    <property type="entry name" value="Rossmann-like_a/b/a_fold"/>
</dbReference>
<dbReference type="Gene3D" id="3.40.50.620">
    <property type="entry name" value="HUPs"/>
    <property type="match status" value="1"/>
</dbReference>
<dbReference type="KEGG" id="nsn:EXE58_03570"/>
<dbReference type="OrthoDB" id="5140532at2"/>
<gene>
    <name evidence="2" type="ORF">EXE58_03570</name>
</gene>
<dbReference type="InterPro" id="IPR029055">
    <property type="entry name" value="Ntn_hydrolases_N"/>
</dbReference>
<feature type="domain" description="Asparagine synthetase" evidence="1">
    <location>
        <begin position="233"/>
        <end position="470"/>
    </location>
</feature>
<dbReference type="GO" id="GO:0006529">
    <property type="term" value="P:asparagine biosynthetic process"/>
    <property type="evidence" value="ECO:0007669"/>
    <property type="project" value="InterPro"/>
</dbReference>
<evidence type="ECO:0000259" key="1">
    <source>
        <dbReference type="Pfam" id="PF00733"/>
    </source>
</evidence>
<proteinExistence type="predicted"/>
<dbReference type="Pfam" id="PF00733">
    <property type="entry name" value="Asn_synthase"/>
    <property type="match status" value="1"/>
</dbReference>
<dbReference type="EMBL" id="CP038436">
    <property type="protein sequence ID" value="QBX54637.1"/>
    <property type="molecule type" value="Genomic_DNA"/>
</dbReference>
<protein>
    <submittedName>
        <fullName evidence="2">Asparagine synthase</fullName>
    </submittedName>
</protein>
<keyword evidence="3" id="KW-1185">Reference proteome</keyword>
<organism evidence="2 3">
    <name type="scientific">Nocardioides seonyuensis</name>
    <dbReference type="NCBI Taxonomy" id="2518371"/>
    <lineage>
        <taxon>Bacteria</taxon>
        <taxon>Bacillati</taxon>
        <taxon>Actinomycetota</taxon>
        <taxon>Actinomycetes</taxon>
        <taxon>Propionibacteriales</taxon>
        <taxon>Nocardioidaceae</taxon>
        <taxon>Nocardioides</taxon>
    </lineage>
</organism>
<evidence type="ECO:0000313" key="3">
    <source>
        <dbReference type="Proteomes" id="UP000294853"/>
    </source>
</evidence>
<reference evidence="2 3" key="1">
    <citation type="submission" date="2019-03" db="EMBL/GenBank/DDBJ databases">
        <title>Three New Species of Nocardioides, Nocardioides euryhalodurans sp. nov., Nocardioides seonyuensis sp. nov. and Nocardioides eburneoflavus sp. nov. Iolated from Soil.</title>
        <authorList>
            <person name="Roh S.G."/>
            <person name="Lee C."/>
            <person name="Kim M.-K."/>
            <person name="Kim S.B."/>
        </authorList>
    </citation>
    <scope>NUCLEOTIDE SEQUENCE [LARGE SCALE GENOMIC DNA]</scope>
    <source>
        <strain evidence="2 3">MMS17-SY207-3</strain>
    </source>
</reference>
<sequence>MSHEILLLTGSPGADRHQRRRRVLEHAAAQVPAAAAWQVFEDERTALALVETNPEGGTTAIAERGPDGGLVVVVGLSSEAARAAGDSVAGQHSGAEHGHVKVVLGSHGEIDISTDGTGIIPSFWAAGRGEVAFSTHLASLVSLGVSPTLDEIGSLEYLVMLQPLRARTVLAGASLLPAGGRLHVTPGAAPEESVRGLYVPSEDRLGDDEAVREFAALWSTVTRDLLDRAGSERLALGLSGGLDSRAIGVECVRLGRRPHAFTYGSSTSRPARVATEVARILQLDHTVLPLQQDRLLPRPVELAGLLDGAHSPAEMYELWFGPALKEFADVVVNGHGGGPLWGDEKALGISDEARLLDTLERRFGGEVDGVAPFLADGLRGTARATFRGSLRDSLEPWTALDRPDVVSFWNVNNRQFRWGNMLATALRRSGLRLEAPFMDSRFLQFSARLTPEQRRNGRLYLRMHREVFAETADVPRSDDGNPPRHLSHLYWSGESSFAHQFTRFAREHPISAARRASRRLQGNLAHRVEHSSALARPAEAHLSNSSIFVADVWLRTDDAYRTRLRDFLDSAPTPPVLSAASVKRAVDEVASGRARGGALRLARIATLQAWSQEFDRRATALASVR</sequence>
<dbReference type="GO" id="GO:0004066">
    <property type="term" value="F:asparagine synthase (glutamine-hydrolyzing) activity"/>
    <property type="evidence" value="ECO:0007669"/>
    <property type="project" value="InterPro"/>
</dbReference>
<dbReference type="AlphaFoldDB" id="A0A4P7IF88"/>
<dbReference type="RefSeq" id="WP_135266609.1">
    <property type="nucleotide sequence ID" value="NZ_CP038436.1"/>
</dbReference>
<dbReference type="InterPro" id="IPR001962">
    <property type="entry name" value="Asn_synthase"/>
</dbReference>
<dbReference type="Proteomes" id="UP000294853">
    <property type="component" value="Chromosome"/>
</dbReference>
<accession>A0A4P7IF88</accession>
<evidence type="ECO:0000313" key="2">
    <source>
        <dbReference type="EMBL" id="QBX54637.1"/>
    </source>
</evidence>
<name>A0A4P7IF88_9ACTN</name>